<evidence type="ECO:0000256" key="1">
    <source>
        <dbReference type="SAM" id="MobiDB-lite"/>
    </source>
</evidence>
<keyword evidence="4" id="KW-1185">Reference proteome</keyword>
<protein>
    <submittedName>
        <fullName evidence="3">Uncharacterized protein</fullName>
    </submittedName>
</protein>
<dbReference type="EMBL" id="NHYE01001418">
    <property type="protein sequence ID" value="PPQ95698.1"/>
    <property type="molecule type" value="Genomic_DNA"/>
</dbReference>
<evidence type="ECO:0000313" key="4">
    <source>
        <dbReference type="Proteomes" id="UP000284706"/>
    </source>
</evidence>
<keyword evidence="2" id="KW-1133">Transmembrane helix</keyword>
<sequence length="249" mass="26493">MNTTATIPTARTTQQGQTSSLVLEPPTAVTLVQSKHSTSGTPSDTPSILSSTITSPTSAPVDISPLLTTSVFKTPSSLILEPSFFPELPPNILPTTHVDLSISAPVQGLTSPSSQPTMPPTEVTTTLTFVSAGQTKVLVSTFASEIPASQLPLHKSEGLTSTTSYALSTTPENLNQPPTPLPTEPYVAAPQSSPVTIQTRHTPVIAIAVSIGGFMIITFLVTTIYLMRRKRLHRHRLSSTDDIFPERVL</sequence>
<feature type="region of interest" description="Disordered" evidence="1">
    <location>
        <begin position="1"/>
        <end position="20"/>
    </location>
</feature>
<gene>
    <name evidence="3" type="ORF">CVT26_008381</name>
</gene>
<evidence type="ECO:0000256" key="2">
    <source>
        <dbReference type="SAM" id="Phobius"/>
    </source>
</evidence>
<dbReference type="AlphaFoldDB" id="A0A409XY51"/>
<feature type="transmembrane region" description="Helical" evidence="2">
    <location>
        <begin position="204"/>
        <end position="227"/>
    </location>
</feature>
<feature type="compositionally biased region" description="Low complexity" evidence="1">
    <location>
        <begin position="1"/>
        <end position="13"/>
    </location>
</feature>
<accession>A0A409XY51</accession>
<keyword evidence="2" id="KW-0472">Membrane</keyword>
<dbReference type="InParanoid" id="A0A409XY51"/>
<comment type="caution">
    <text evidence="3">The sequence shown here is derived from an EMBL/GenBank/DDBJ whole genome shotgun (WGS) entry which is preliminary data.</text>
</comment>
<proteinExistence type="predicted"/>
<organism evidence="3 4">
    <name type="scientific">Gymnopilus dilepis</name>
    <dbReference type="NCBI Taxonomy" id="231916"/>
    <lineage>
        <taxon>Eukaryota</taxon>
        <taxon>Fungi</taxon>
        <taxon>Dikarya</taxon>
        <taxon>Basidiomycota</taxon>
        <taxon>Agaricomycotina</taxon>
        <taxon>Agaricomycetes</taxon>
        <taxon>Agaricomycetidae</taxon>
        <taxon>Agaricales</taxon>
        <taxon>Agaricineae</taxon>
        <taxon>Hymenogastraceae</taxon>
        <taxon>Gymnopilus</taxon>
    </lineage>
</organism>
<feature type="region of interest" description="Disordered" evidence="1">
    <location>
        <begin position="33"/>
        <end position="54"/>
    </location>
</feature>
<reference evidence="3 4" key="1">
    <citation type="journal article" date="2018" name="Evol. Lett.">
        <title>Horizontal gene cluster transfer increased hallucinogenic mushroom diversity.</title>
        <authorList>
            <person name="Reynolds H.T."/>
            <person name="Vijayakumar V."/>
            <person name="Gluck-Thaler E."/>
            <person name="Korotkin H.B."/>
            <person name="Matheny P.B."/>
            <person name="Slot J.C."/>
        </authorList>
    </citation>
    <scope>NUCLEOTIDE SEQUENCE [LARGE SCALE GENOMIC DNA]</scope>
    <source>
        <strain evidence="3 4">SRW20</strain>
    </source>
</reference>
<feature type="compositionally biased region" description="Low complexity" evidence="1">
    <location>
        <begin position="41"/>
        <end position="54"/>
    </location>
</feature>
<name>A0A409XY51_9AGAR</name>
<evidence type="ECO:0000313" key="3">
    <source>
        <dbReference type="EMBL" id="PPQ95698.1"/>
    </source>
</evidence>
<dbReference type="Proteomes" id="UP000284706">
    <property type="component" value="Unassembled WGS sequence"/>
</dbReference>
<keyword evidence="2" id="KW-0812">Transmembrane</keyword>